<feature type="region of interest" description="Disordered" evidence="8">
    <location>
        <begin position="107"/>
        <end position="130"/>
    </location>
</feature>
<keyword evidence="4 9" id="KW-0812">Transmembrane</keyword>
<feature type="compositionally biased region" description="Polar residues" evidence="8">
    <location>
        <begin position="119"/>
        <end position="130"/>
    </location>
</feature>
<dbReference type="PANTHER" id="PTHR33228">
    <property type="entry name" value="PROTEIN GLUTAMINE DUMPER 4-RELATED"/>
    <property type="match status" value="1"/>
</dbReference>
<comment type="similarity">
    <text evidence="2">Belongs to the GLUTAMINE DUMPER 1 (TC 9.B.60) family.</text>
</comment>
<evidence type="ECO:0000256" key="6">
    <source>
        <dbReference type="ARBA" id="ARBA00022989"/>
    </source>
</evidence>
<dbReference type="EMBL" id="JAJJMB010008951">
    <property type="protein sequence ID" value="KAI3918918.1"/>
    <property type="molecule type" value="Genomic_DNA"/>
</dbReference>
<gene>
    <name evidence="10" type="ORF">MKW98_017366</name>
</gene>
<comment type="caution">
    <text evidence="10">The sequence shown here is derived from an EMBL/GenBank/DDBJ whole genome shotgun (WGS) entry which is preliminary data.</text>
</comment>
<keyword evidence="3" id="KW-0813">Transport</keyword>
<keyword evidence="6 9" id="KW-1133">Transmembrane helix</keyword>
<keyword evidence="11" id="KW-1185">Reference proteome</keyword>
<dbReference type="GO" id="GO:0006865">
    <property type="term" value="P:amino acid transport"/>
    <property type="evidence" value="ECO:0007669"/>
    <property type="project" value="UniProtKB-KW"/>
</dbReference>
<evidence type="ECO:0000313" key="10">
    <source>
        <dbReference type="EMBL" id="KAI3918918.1"/>
    </source>
</evidence>
<accession>A0AAD4ST43</accession>
<feature type="compositionally biased region" description="Low complexity" evidence="8">
    <location>
        <begin position="107"/>
        <end position="118"/>
    </location>
</feature>
<dbReference type="PANTHER" id="PTHR33228:SF76">
    <property type="entry name" value="PROTEIN GLUTAMINE DUMPER 7"/>
    <property type="match status" value="1"/>
</dbReference>
<feature type="transmembrane region" description="Helical" evidence="9">
    <location>
        <begin position="28"/>
        <end position="52"/>
    </location>
</feature>
<evidence type="ECO:0000256" key="5">
    <source>
        <dbReference type="ARBA" id="ARBA00022970"/>
    </source>
</evidence>
<name>A0AAD4ST43_9MAGN</name>
<evidence type="ECO:0000256" key="9">
    <source>
        <dbReference type="SAM" id="Phobius"/>
    </source>
</evidence>
<evidence type="ECO:0000256" key="8">
    <source>
        <dbReference type="SAM" id="MobiDB-lite"/>
    </source>
</evidence>
<organism evidence="10 11">
    <name type="scientific">Papaver atlanticum</name>
    <dbReference type="NCBI Taxonomy" id="357466"/>
    <lineage>
        <taxon>Eukaryota</taxon>
        <taxon>Viridiplantae</taxon>
        <taxon>Streptophyta</taxon>
        <taxon>Embryophyta</taxon>
        <taxon>Tracheophyta</taxon>
        <taxon>Spermatophyta</taxon>
        <taxon>Magnoliopsida</taxon>
        <taxon>Ranunculales</taxon>
        <taxon>Papaveraceae</taxon>
        <taxon>Papaveroideae</taxon>
        <taxon>Papaver</taxon>
    </lineage>
</organism>
<sequence length="130" mass="14078">MVPASAPEMGIAVAKSVGTWRWNSPIPYLFAGLVAMLFLIALSLVILLCSYYKKTSPASHQEMVDIEKPAAVESVLQPLDMETTIAVIFPGDYIPRFLLKPIPFSSSSLPPPSSNDVPTASTDDNQVEQV</sequence>
<keyword evidence="7 9" id="KW-0472">Membrane</keyword>
<dbReference type="GO" id="GO:0080143">
    <property type="term" value="P:regulation of amino acid export"/>
    <property type="evidence" value="ECO:0007669"/>
    <property type="project" value="InterPro"/>
</dbReference>
<dbReference type="InterPro" id="IPR040359">
    <property type="entry name" value="GDU"/>
</dbReference>
<keyword evidence="5" id="KW-0029">Amino-acid transport</keyword>
<reference evidence="10" key="1">
    <citation type="submission" date="2022-04" db="EMBL/GenBank/DDBJ databases">
        <title>A functionally conserved STORR gene fusion in Papaver species that diverged 16.8 million years ago.</title>
        <authorList>
            <person name="Catania T."/>
        </authorList>
    </citation>
    <scope>NUCLEOTIDE SEQUENCE</scope>
    <source>
        <strain evidence="10">S-188037</strain>
    </source>
</reference>
<evidence type="ECO:0000256" key="3">
    <source>
        <dbReference type="ARBA" id="ARBA00022448"/>
    </source>
</evidence>
<protein>
    <submittedName>
        <fullName evidence="10">Uncharacterized protein</fullName>
    </submittedName>
</protein>
<dbReference type="GO" id="GO:0016020">
    <property type="term" value="C:membrane"/>
    <property type="evidence" value="ECO:0007669"/>
    <property type="project" value="UniProtKB-SubCell"/>
</dbReference>
<evidence type="ECO:0000256" key="7">
    <source>
        <dbReference type="ARBA" id="ARBA00023136"/>
    </source>
</evidence>
<dbReference type="Proteomes" id="UP001202328">
    <property type="component" value="Unassembled WGS sequence"/>
</dbReference>
<evidence type="ECO:0000313" key="11">
    <source>
        <dbReference type="Proteomes" id="UP001202328"/>
    </source>
</evidence>
<comment type="subcellular location">
    <subcellularLocation>
        <location evidence="1">Membrane</location>
        <topology evidence="1">Single-pass membrane protein</topology>
    </subcellularLocation>
</comment>
<dbReference type="AlphaFoldDB" id="A0AAD4ST43"/>
<evidence type="ECO:0000256" key="4">
    <source>
        <dbReference type="ARBA" id="ARBA00022692"/>
    </source>
</evidence>
<evidence type="ECO:0000256" key="1">
    <source>
        <dbReference type="ARBA" id="ARBA00004167"/>
    </source>
</evidence>
<evidence type="ECO:0000256" key="2">
    <source>
        <dbReference type="ARBA" id="ARBA00009977"/>
    </source>
</evidence>
<proteinExistence type="inferred from homology"/>